<keyword evidence="3 6" id="KW-1133">Transmembrane helix</keyword>
<name>A0A9Q0KVG8_9MAGN</name>
<evidence type="ECO:0000256" key="3">
    <source>
        <dbReference type="ARBA" id="ARBA00022989"/>
    </source>
</evidence>
<evidence type="ECO:0000256" key="1">
    <source>
        <dbReference type="ARBA" id="ARBA00004167"/>
    </source>
</evidence>
<feature type="transmembrane region" description="Helical" evidence="6">
    <location>
        <begin position="282"/>
        <end position="298"/>
    </location>
</feature>
<keyword evidence="9" id="KW-1185">Reference proteome</keyword>
<feature type="transmembrane region" description="Helical" evidence="6">
    <location>
        <begin position="70"/>
        <end position="91"/>
    </location>
</feature>
<reference evidence="8" key="1">
    <citation type="journal article" date="2023" name="Plant J.">
        <title>The genome of the king protea, Protea cynaroides.</title>
        <authorList>
            <person name="Chang J."/>
            <person name="Duong T.A."/>
            <person name="Schoeman C."/>
            <person name="Ma X."/>
            <person name="Roodt D."/>
            <person name="Barker N."/>
            <person name="Li Z."/>
            <person name="Van de Peer Y."/>
            <person name="Mizrachi E."/>
        </authorList>
    </citation>
    <scope>NUCLEOTIDE SEQUENCE</scope>
    <source>
        <tissue evidence="8">Young leaves</tissue>
    </source>
</reference>
<keyword evidence="4 6" id="KW-0472">Membrane</keyword>
<feature type="domain" description="Late embryogenesis abundant protein LEA-2 subgroup" evidence="7">
    <location>
        <begin position="126"/>
        <end position="228"/>
    </location>
</feature>
<dbReference type="OrthoDB" id="1695194at2759"/>
<dbReference type="GO" id="GO:0098542">
    <property type="term" value="P:defense response to other organism"/>
    <property type="evidence" value="ECO:0007669"/>
    <property type="project" value="InterPro"/>
</dbReference>
<evidence type="ECO:0000256" key="2">
    <source>
        <dbReference type="ARBA" id="ARBA00022692"/>
    </source>
</evidence>
<comment type="subcellular location">
    <subcellularLocation>
        <location evidence="1">Membrane</location>
        <topology evidence="1">Single-pass membrane protein</topology>
    </subcellularLocation>
</comment>
<evidence type="ECO:0000313" key="9">
    <source>
        <dbReference type="Proteomes" id="UP001141806"/>
    </source>
</evidence>
<dbReference type="PANTHER" id="PTHR31234:SF72">
    <property type="entry name" value="NDR1_HIN1-LIKE PROTEIN 6"/>
    <property type="match status" value="1"/>
</dbReference>
<dbReference type="InterPro" id="IPR004864">
    <property type="entry name" value="LEA_2"/>
</dbReference>
<evidence type="ECO:0000256" key="6">
    <source>
        <dbReference type="SAM" id="Phobius"/>
    </source>
</evidence>
<sequence length="427" mass="46461">MADRIHTRHSGSTTDPENPNPNVNRGTFFVKQEIPVSDTRPMLEKSRPPIYESNNLRKPRCCAGGCCCCFSFIVTLIILIGIAVLVFYLVVKPKTPSYSVNNISIKGFNLNQLTSQTFSPEFDVSISANNPNTKIGIYYEPSSSVEIYTSSNVELSIGTLPVFYQPTQNVTVFNVIMKGTVPLTTALTSTLLQQQSAGKIPLVLYSDVPVKLKIMTVTSWKITVKETCNIVNKKSLSAILVQCPRNPNHLDTKATKLAKLAVAVVAVAAAAAAAAVPSSSPLSSSWALLFLIIFYLIIKLKAPIYSVNNTSIKGFNLNQMTSPQTLSPEFDVSISANNPNTKIRIYYEPSSSVSIYTSSNVELSNGILPVFYQPTQIVTVFDVIMKGTVPLMMALSSTLPVEQSTGRIPLTLYSDVPAKLKIGSLTT</sequence>
<dbReference type="EMBL" id="JAMYWD010000002">
    <property type="protein sequence ID" value="KAJ4977553.1"/>
    <property type="molecule type" value="Genomic_DNA"/>
</dbReference>
<evidence type="ECO:0000256" key="5">
    <source>
        <dbReference type="SAM" id="MobiDB-lite"/>
    </source>
</evidence>
<organism evidence="8 9">
    <name type="scientific">Protea cynaroides</name>
    <dbReference type="NCBI Taxonomy" id="273540"/>
    <lineage>
        <taxon>Eukaryota</taxon>
        <taxon>Viridiplantae</taxon>
        <taxon>Streptophyta</taxon>
        <taxon>Embryophyta</taxon>
        <taxon>Tracheophyta</taxon>
        <taxon>Spermatophyta</taxon>
        <taxon>Magnoliopsida</taxon>
        <taxon>Proteales</taxon>
        <taxon>Proteaceae</taxon>
        <taxon>Protea</taxon>
    </lineage>
</organism>
<feature type="region of interest" description="Disordered" evidence="5">
    <location>
        <begin position="1"/>
        <end position="25"/>
    </location>
</feature>
<keyword evidence="2 6" id="KW-0812">Transmembrane</keyword>
<evidence type="ECO:0000256" key="4">
    <source>
        <dbReference type="ARBA" id="ARBA00023136"/>
    </source>
</evidence>
<feature type="compositionally biased region" description="Polar residues" evidence="5">
    <location>
        <begin position="10"/>
        <end position="25"/>
    </location>
</feature>
<dbReference type="Pfam" id="PF03168">
    <property type="entry name" value="LEA_2"/>
    <property type="match status" value="1"/>
</dbReference>
<feature type="transmembrane region" description="Helical" evidence="6">
    <location>
        <begin position="257"/>
        <end position="276"/>
    </location>
</feature>
<dbReference type="Proteomes" id="UP001141806">
    <property type="component" value="Unassembled WGS sequence"/>
</dbReference>
<accession>A0A9Q0KVG8</accession>
<evidence type="ECO:0000259" key="7">
    <source>
        <dbReference type="Pfam" id="PF03168"/>
    </source>
</evidence>
<evidence type="ECO:0000313" key="8">
    <source>
        <dbReference type="EMBL" id="KAJ4977553.1"/>
    </source>
</evidence>
<gene>
    <name evidence="8" type="ORF">NE237_008333</name>
</gene>
<dbReference type="GO" id="GO:0005886">
    <property type="term" value="C:plasma membrane"/>
    <property type="evidence" value="ECO:0007669"/>
    <property type="project" value="TreeGrafter"/>
</dbReference>
<dbReference type="PANTHER" id="PTHR31234">
    <property type="entry name" value="LATE EMBRYOGENESIS ABUNDANT (LEA) HYDROXYPROLINE-RICH GLYCOPROTEIN FAMILY"/>
    <property type="match status" value="1"/>
</dbReference>
<protein>
    <recommendedName>
        <fullName evidence="7">Late embryogenesis abundant protein LEA-2 subgroup domain-containing protein</fullName>
    </recommendedName>
</protein>
<proteinExistence type="predicted"/>
<dbReference type="AlphaFoldDB" id="A0A9Q0KVG8"/>
<dbReference type="InterPro" id="IPR044839">
    <property type="entry name" value="NDR1-like"/>
</dbReference>
<comment type="caution">
    <text evidence="8">The sequence shown here is derived from an EMBL/GenBank/DDBJ whole genome shotgun (WGS) entry which is preliminary data.</text>
</comment>